<dbReference type="GO" id="GO:0036297">
    <property type="term" value="P:interstrand cross-link repair"/>
    <property type="evidence" value="ECO:0007669"/>
    <property type="project" value="TreeGrafter"/>
</dbReference>
<comment type="caution">
    <text evidence="2">The sequence shown here is derived from an EMBL/GenBank/DDBJ whole genome shotgun (WGS) entry which is preliminary data.</text>
</comment>
<feature type="compositionally biased region" description="Low complexity" evidence="1">
    <location>
        <begin position="146"/>
        <end position="159"/>
    </location>
</feature>
<gene>
    <name evidence="2" type="ORF">Vafri_4210</name>
</gene>
<proteinExistence type="predicted"/>
<protein>
    <recommendedName>
        <fullName evidence="4">Metallo-beta-lactamase domain-containing protein</fullName>
    </recommendedName>
</protein>
<keyword evidence="3" id="KW-1185">Reference proteome</keyword>
<dbReference type="PANTHER" id="PTHR23240:SF35">
    <property type="entry name" value="DNA REPAIR METALLO-BETA-LACTAMASE FAMILY PROTEIN-RELATED"/>
    <property type="match status" value="1"/>
</dbReference>
<evidence type="ECO:0000256" key="1">
    <source>
        <dbReference type="SAM" id="MobiDB-lite"/>
    </source>
</evidence>
<accession>A0A8J4EUG2</accession>
<feature type="compositionally biased region" description="Polar residues" evidence="1">
    <location>
        <begin position="116"/>
        <end position="126"/>
    </location>
</feature>
<evidence type="ECO:0000313" key="2">
    <source>
        <dbReference type="EMBL" id="GIL47382.1"/>
    </source>
</evidence>
<feature type="region of interest" description="Disordered" evidence="1">
    <location>
        <begin position="116"/>
        <end position="170"/>
    </location>
</feature>
<dbReference type="FunFam" id="3.60.15.10:FF:000144">
    <property type="entry name" value="Predicted protein"/>
    <property type="match status" value="1"/>
</dbReference>
<dbReference type="EMBL" id="BNCO01000004">
    <property type="protein sequence ID" value="GIL47382.1"/>
    <property type="molecule type" value="Genomic_DNA"/>
</dbReference>
<sequence>MASQVERIKWVPGTDFLVDGFAFKNTRCSHYFLTHFHSDHTVGLNKSFNGGVIYCSHITARLLVHDMGIRPQLVKPLALGTAVIVEGVRVTPLDANHCPGSVMFLFEVPSSRVNKSQPLATTTSPATRVGTPGFPANHPTVDSPPARAAGATVTSVASTDETQDVGADGAGDGSALSAVCAGGDVHDASECGGRAAAATHNILHTGDCRWECSLVGYATSFSLGRLRDGARSSCGYSVAWGQSMLVTGHIRLTHHKLFKSFFYANGAGVSLTLGTLPEGLGTGNLTLTAPKWTRCTT</sequence>
<dbReference type="AlphaFoldDB" id="A0A8J4EUG2"/>
<organism evidence="2 3">
    <name type="scientific">Volvox africanus</name>
    <dbReference type="NCBI Taxonomy" id="51714"/>
    <lineage>
        <taxon>Eukaryota</taxon>
        <taxon>Viridiplantae</taxon>
        <taxon>Chlorophyta</taxon>
        <taxon>core chlorophytes</taxon>
        <taxon>Chlorophyceae</taxon>
        <taxon>CS clade</taxon>
        <taxon>Chlamydomonadales</taxon>
        <taxon>Volvocaceae</taxon>
        <taxon>Volvox</taxon>
    </lineage>
</organism>
<evidence type="ECO:0008006" key="4">
    <source>
        <dbReference type="Google" id="ProtNLM"/>
    </source>
</evidence>
<evidence type="ECO:0000313" key="3">
    <source>
        <dbReference type="Proteomes" id="UP000747399"/>
    </source>
</evidence>
<dbReference type="Gene3D" id="3.60.15.10">
    <property type="entry name" value="Ribonuclease Z/Hydroxyacylglutathione hydrolase-like"/>
    <property type="match status" value="1"/>
</dbReference>
<dbReference type="CDD" id="cd16273">
    <property type="entry name" value="SNM1A-1C-like_MBL-fold"/>
    <property type="match status" value="1"/>
</dbReference>
<dbReference type="GO" id="GO:0035312">
    <property type="term" value="F:5'-3' DNA exonuclease activity"/>
    <property type="evidence" value="ECO:0007669"/>
    <property type="project" value="TreeGrafter"/>
</dbReference>
<dbReference type="GO" id="GO:0003684">
    <property type="term" value="F:damaged DNA binding"/>
    <property type="evidence" value="ECO:0007669"/>
    <property type="project" value="TreeGrafter"/>
</dbReference>
<dbReference type="GO" id="GO:0006303">
    <property type="term" value="P:double-strand break repair via nonhomologous end joining"/>
    <property type="evidence" value="ECO:0007669"/>
    <property type="project" value="TreeGrafter"/>
</dbReference>
<name>A0A8J4EUG2_9CHLO</name>
<dbReference type="InterPro" id="IPR036866">
    <property type="entry name" value="RibonucZ/Hydroxyglut_hydro"/>
</dbReference>
<dbReference type="SUPFAM" id="SSF56281">
    <property type="entry name" value="Metallo-hydrolase/oxidoreductase"/>
    <property type="match status" value="1"/>
</dbReference>
<dbReference type="PANTHER" id="PTHR23240">
    <property type="entry name" value="DNA CROSS-LINK REPAIR PROTEIN PSO2/SNM1-RELATED"/>
    <property type="match status" value="1"/>
</dbReference>
<dbReference type="Proteomes" id="UP000747399">
    <property type="component" value="Unassembled WGS sequence"/>
</dbReference>
<reference evidence="2" key="1">
    <citation type="journal article" date="2021" name="Proc. Natl. Acad. Sci. U.S.A.">
        <title>Three genomes in the algal genus Volvox reveal the fate of a haploid sex-determining region after a transition to homothallism.</title>
        <authorList>
            <person name="Yamamoto K."/>
            <person name="Hamaji T."/>
            <person name="Kawai-Toyooka H."/>
            <person name="Matsuzaki R."/>
            <person name="Takahashi F."/>
            <person name="Nishimura Y."/>
            <person name="Kawachi M."/>
            <person name="Noguchi H."/>
            <person name="Minakuchi Y."/>
            <person name="Umen J.G."/>
            <person name="Toyoda A."/>
            <person name="Nozaki H."/>
        </authorList>
    </citation>
    <scope>NUCLEOTIDE SEQUENCE</scope>
    <source>
        <strain evidence="2">NIES-3780</strain>
    </source>
</reference>